<evidence type="ECO:0000256" key="5">
    <source>
        <dbReference type="ARBA" id="ARBA00022723"/>
    </source>
</evidence>
<evidence type="ECO:0000259" key="11">
    <source>
        <dbReference type="Pfam" id="PF07687"/>
    </source>
</evidence>
<dbReference type="FunFam" id="1.10.150.900:FF:000001">
    <property type="entry name" value="Aminoacylase-1, putative"/>
    <property type="match status" value="1"/>
</dbReference>
<feature type="binding site" evidence="10">
    <location>
        <position position="183"/>
    </location>
    <ligand>
        <name>Zn(2+)</name>
        <dbReference type="ChEBI" id="CHEBI:29105"/>
        <label>1</label>
    </ligand>
</feature>
<dbReference type="PANTHER" id="PTHR45892">
    <property type="entry name" value="AMINOACYLASE-1"/>
    <property type="match status" value="1"/>
</dbReference>
<evidence type="ECO:0000256" key="10">
    <source>
        <dbReference type="PIRSR" id="PIRSR036696-2"/>
    </source>
</evidence>
<dbReference type="PROSITE" id="PS00759">
    <property type="entry name" value="ARGE_DAPE_CPG2_2"/>
    <property type="match status" value="1"/>
</dbReference>
<dbReference type="AlphaFoldDB" id="A0A7F5REK9"/>
<dbReference type="EC" id="3.5.1.14" evidence="3"/>
<dbReference type="OrthoDB" id="3064516at2759"/>
<dbReference type="GO" id="GO:0046872">
    <property type="term" value="F:metal ion binding"/>
    <property type="evidence" value="ECO:0007669"/>
    <property type="project" value="UniProtKB-KW"/>
</dbReference>
<dbReference type="SUPFAM" id="SSF53187">
    <property type="entry name" value="Zn-dependent exopeptidases"/>
    <property type="match status" value="1"/>
</dbReference>
<dbReference type="FunCoup" id="A0A7F5REK9">
    <property type="interactions" value="241"/>
</dbReference>
<dbReference type="CDD" id="cd05646">
    <property type="entry name" value="M20_AcylaseI_like"/>
    <property type="match status" value="1"/>
</dbReference>
<feature type="binding site" evidence="10">
    <location>
        <position position="121"/>
    </location>
    <ligand>
        <name>Zn(2+)</name>
        <dbReference type="ChEBI" id="CHEBI:29105"/>
        <label>1</label>
    </ligand>
</feature>
<dbReference type="PANTHER" id="PTHR45892:SF1">
    <property type="entry name" value="AMINOACYLASE-1"/>
    <property type="match status" value="1"/>
</dbReference>
<feature type="active site" evidence="9">
    <location>
        <position position="90"/>
    </location>
</feature>
<evidence type="ECO:0000256" key="3">
    <source>
        <dbReference type="ARBA" id="ARBA00011913"/>
    </source>
</evidence>
<dbReference type="InterPro" id="IPR052083">
    <property type="entry name" value="Aminoacylase-1_M20A"/>
</dbReference>
<keyword evidence="7 10" id="KW-0862">Zinc</keyword>
<keyword evidence="6" id="KW-0378">Hydrolase</keyword>
<evidence type="ECO:0000256" key="2">
    <source>
        <dbReference type="ARBA" id="ARBA00006247"/>
    </source>
</evidence>
<evidence type="ECO:0000256" key="8">
    <source>
        <dbReference type="ARBA" id="ARBA00029656"/>
    </source>
</evidence>
<feature type="domain" description="Peptidase M20 dimerisation" evidence="11">
    <location>
        <begin position="196"/>
        <end position="306"/>
    </location>
</feature>
<dbReference type="FunFam" id="3.30.70.360:FF:000005">
    <property type="entry name" value="Putative Aminoacylase-1"/>
    <property type="match status" value="1"/>
</dbReference>
<reference evidence="13" key="1">
    <citation type="submission" date="2025-08" db="UniProtKB">
        <authorList>
            <consortium name="RefSeq"/>
        </authorList>
    </citation>
    <scope>IDENTIFICATION</scope>
    <source>
        <tissue evidence="13">Entire body</tissue>
    </source>
</reference>
<dbReference type="KEGG" id="apln:108734169"/>
<dbReference type="Gene3D" id="3.30.70.360">
    <property type="match status" value="1"/>
</dbReference>
<dbReference type="InterPro" id="IPR010159">
    <property type="entry name" value="N-acyl_aa_amidohydrolase"/>
</dbReference>
<dbReference type="Pfam" id="PF07687">
    <property type="entry name" value="M20_dimer"/>
    <property type="match status" value="1"/>
</dbReference>
<dbReference type="SUPFAM" id="SSF55031">
    <property type="entry name" value="Bacterial exopeptidase dimerisation domain"/>
    <property type="match status" value="1"/>
</dbReference>
<dbReference type="NCBIfam" id="TIGR01880">
    <property type="entry name" value="Ac-peptdase-euk"/>
    <property type="match status" value="1"/>
</dbReference>
<dbReference type="PROSITE" id="PS00758">
    <property type="entry name" value="ARGE_DAPE_CPG2_1"/>
    <property type="match status" value="1"/>
</dbReference>
<evidence type="ECO:0000256" key="4">
    <source>
        <dbReference type="ARBA" id="ARBA00022490"/>
    </source>
</evidence>
<gene>
    <name evidence="13" type="primary">LOC108734169</name>
</gene>
<keyword evidence="5 10" id="KW-0479">Metal-binding</keyword>
<dbReference type="GO" id="GO:0005737">
    <property type="term" value="C:cytoplasm"/>
    <property type="evidence" value="ECO:0007669"/>
    <property type="project" value="UniProtKB-SubCell"/>
</dbReference>
<dbReference type="GO" id="GO:0006520">
    <property type="term" value="P:amino acid metabolic process"/>
    <property type="evidence" value="ECO:0007669"/>
    <property type="project" value="InterPro"/>
</dbReference>
<dbReference type="GeneID" id="108734169"/>
<dbReference type="Proteomes" id="UP000192223">
    <property type="component" value="Unplaced"/>
</dbReference>
<feature type="binding site" evidence="10">
    <location>
        <position position="156"/>
    </location>
    <ligand>
        <name>Zn(2+)</name>
        <dbReference type="ChEBI" id="CHEBI:29105"/>
        <label>2</label>
    </ligand>
</feature>
<dbReference type="InterPro" id="IPR011650">
    <property type="entry name" value="Peptidase_M20_dimer"/>
</dbReference>
<dbReference type="InterPro" id="IPR002933">
    <property type="entry name" value="Peptidase_M20"/>
</dbReference>
<dbReference type="PIRSF" id="PIRSF036696">
    <property type="entry name" value="ACY-1"/>
    <property type="match status" value="1"/>
</dbReference>
<dbReference type="Gene3D" id="1.10.150.900">
    <property type="match status" value="1"/>
</dbReference>
<accession>A0A7F5REK9</accession>
<feature type="binding site" evidence="10">
    <location>
        <position position="88"/>
    </location>
    <ligand>
        <name>Zn(2+)</name>
        <dbReference type="ChEBI" id="CHEBI:29105"/>
        <label>1</label>
    </ligand>
</feature>
<dbReference type="InParanoid" id="A0A7F5REK9"/>
<evidence type="ECO:0000256" key="7">
    <source>
        <dbReference type="ARBA" id="ARBA00022833"/>
    </source>
</evidence>
<evidence type="ECO:0000256" key="9">
    <source>
        <dbReference type="PIRSR" id="PIRSR036696-1"/>
    </source>
</evidence>
<evidence type="ECO:0000256" key="6">
    <source>
        <dbReference type="ARBA" id="ARBA00022801"/>
    </source>
</evidence>
<evidence type="ECO:0000256" key="1">
    <source>
        <dbReference type="ARBA" id="ARBA00004496"/>
    </source>
</evidence>
<feature type="binding site" evidence="10">
    <location>
        <position position="381"/>
    </location>
    <ligand>
        <name>Zn(2+)</name>
        <dbReference type="ChEBI" id="CHEBI:29105"/>
        <label>2</label>
    </ligand>
</feature>
<name>A0A7F5REK9_AGRPL</name>
<feature type="binding site" evidence="10">
    <location>
        <position position="121"/>
    </location>
    <ligand>
        <name>Zn(2+)</name>
        <dbReference type="ChEBI" id="CHEBI:29105"/>
        <label>2</label>
    </ligand>
</feature>
<dbReference type="RefSeq" id="XP_025834408.1">
    <property type="nucleotide sequence ID" value="XM_025978623.1"/>
</dbReference>
<evidence type="ECO:0000313" key="12">
    <source>
        <dbReference type="Proteomes" id="UP000192223"/>
    </source>
</evidence>
<dbReference type="InterPro" id="IPR001261">
    <property type="entry name" value="ArgE/DapE_CS"/>
</dbReference>
<keyword evidence="4" id="KW-0963">Cytoplasm</keyword>
<organism evidence="12 13">
    <name type="scientific">Agrilus planipennis</name>
    <name type="common">Emerald ash borer</name>
    <name type="synonym">Agrilus marcopoli</name>
    <dbReference type="NCBI Taxonomy" id="224129"/>
    <lineage>
        <taxon>Eukaryota</taxon>
        <taxon>Metazoa</taxon>
        <taxon>Ecdysozoa</taxon>
        <taxon>Arthropoda</taxon>
        <taxon>Hexapoda</taxon>
        <taxon>Insecta</taxon>
        <taxon>Pterygota</taxon>
        <taxon>Neoptera</taxon>
        <taxon>Endopterygota</taxon>
        <taxon>Coleoptera</taxon>
        <taxon>Polyphaga</taxon>
        <taxon>Elateriformia</taxon>
        <taxon>Buprestoidea</taxon>
        <taxon>Buprestidae</taxon>
        <taxon>Agrilinae</taxon>
        <taxon>Agrilus</taxon>
    </lineage>
</organism>
<keyword evidence="12" id="KW-1185">Reference proteome</keyword>
<feature type="active site" description="Proton acceptor" evidence="9">
    <location>
        <position position="155"/>
    </location>
</feature>
<comment type="similarity">
    <text evidence="2">Belongs to the peptidase M20A family.</text>
</comment>
<dbReference type="InterPro" id="IPR036264">
    <property type="entry name" value="Bact_exopeptidase_dim_dom"/>
</dbReference>
<comment type="subcellular location">
    <subcellularLocation>
        <location evidence="1">Cytoplasm</location>
    </subcellularLocation>
</comment>
<proteinExistence type="inferred from homology"/>
<evidence type="ECO:0000313" key="13">
    <source>
        <dbReference type="RefSeq" id="XP_025834408.1"/>
    </source>
</evidence>
<dbReference type="FunFam" id="3.40.630.10:FF:000019">
    <property type="entry name" value="Aminoacylase 1"/>
    <property type="match status" value="1"/>
</dbReference>
<protein>
    <recommendedName>
        <fullName evidence="3">N-acyl-aliphatic-L-amino acid amidohydrolase</fullName>
        <ecNumber evidence="3">3.5.1.14</ecNumber>
    </recommendedName>
    <alternativeName>
        <fullName evidence="8">N-acyl-L-amino-acid amidohydrolase</fullName>
    </alternativeName>
</protein>
<dbReference type="GO" id="GO:0004046">
    <property type="term" value="F:aminoacylase activity"/>
    <property type="evidence" value="ECO:0007669"/>
    <property type="project" value="UniProtKB-EC"/>
</dbReference>
<comment type="cofactor">
    <cofactor evidence="10">
        <name>Zn(2+)</name>
        <dbReference type="ChEBI" id="CHEBI:29105"/>
    </cofactor>
    <text evidence="10">Binds 2 Zn(2+) ions per subunit.</text>
</comment>
<sequence length="411" mass="46266">MKKMSTSADQRYANILDAQAVNNFVEYLRIPSVHPDINYDSCIKFLEKQAQGLGLPIKIYTCVPKKPIAVITWVGTEPSLPSVLLNSHMDVVPVFEEKWTHKPFSGDIDEKGNIYARGSQDMKCVGIQYLEAIRRLKERGKTLKRTLHVSFVPDEEIGGVDGMSKFVETKDFEALNVGVALDEGMASANDDFILFYGERCIWHLHIHIPGQPGHGSLLLDDTAGEKLNVLLNKFFAFRHQEKNKLKSDKTLSIGDVTTVNLTQIRGGVQSNVVPPELIAVFDIRIPVTVDIVEFENNINKWCKEAGEGIWIEYEQKQDQVPVTKLDKTNPFWVAFKEATDELGLKIIPRIFPGGTDSRYIREIGKPALGFSPMNKTPVLLHDHDEYLNDQIFLKGIEIYTTILQKVANVTG</sequence>
<dbReference type="Pfam" id="PF01546">
    <property type="entry name" value="Peptidase_M20"/>
    <property type="match status" value="1"/>
</dbReference>
<dbReference type="Gene3D" id="3.40.630.10">
    <property type="entry name" value="Zn peptidases"/>
    <property type="match status" value="1"/>
</dbReference>